<evidence type="ECO:0000313" key="4">
    <source>
        <dbReference type="Proteomes" id="UP000184028"/>
    </source>
</evidence>
<reference evidence="4" key="1">
    <citation type="submission" date="2016-11" db="EMBL/GenBank/DDBJ databases">
        <authorList>
            <person name="Varghese N."/>
            <person name="Submissions S."/>
        </authorList>
    </citation>
    <scope>NUCLEOTIDE SEQUENCE [LARGE SCALE GENOMIC DNA]</scope>
    <source>
        <strain evidence="4">DSM 24724</strain>
    </source>
</reference>
<protein>
    <submittedName>
        <fullName evidence="3">Helix-turn-helix</fullName>
    </submittedName>
</protein>
<dbReference type="EMBL" id="FRBT01000002">
    <property type="protein sequence ID" value="SHL85432.1"/>
    <property type="molecule type" value="Genomic_DNA"/>
</dbReference>
<dbReference type="GO" id="GO:0003677">
    <property type="term" value="F:DNA binding"/>
    <property type="evidence" value="ECO:0007669"/>
    <property type="project" value="UniProtKB-KW"/>
</dbReference>
<dbReference type="PANTHER" id="PTHR46558:SF4">
    <property type="entry name" value="DNA-BIDING PHAGE PROTEIN"/>
    <property type="match status" value="1"/>
</dbReference>
<dbReference type="InterPro" id="IPR001387">
    <property type="entry name" value="Cro/C1-type_HTH"/>
</dbReference>
<dbReference type="InterPro" id="IPR010982">
    <property type="entry name" value="Lambda_DNA-bd_dom_sf"/>
</dbReference>
<dbReference type="SUPFAM" id="SSF47413">
    <property type="entry name" value="lambda repressor-like DNA-binding domains"/>
    <property type="match status" value="1"/>
</dbReference>
<dbReference type="AlphaFoldDB" id="A0A1M7E109"/>
<accession>A0A1M7E109</accession>
<dbReference type="SMART" id="SM00530">
    <property type="entry name" value="HTH_XRE"/>
    <property type="match status" value="1"/>
</dbReference>
<proteinExistence type="predicted"/>
<dbReference type="Proteomes" id="UP000184028">
    <property type="component" value="Unassembled WGS sequence"/>
</dbReference>
<feature type="domain" description="HTH cro/C1-type" evidence="2">
    <location>
        <begin position="9"/>
        <end position="63"/>
    </location>
</feature>
<sequence length="114" mass="13353">MNIAVGNKIKALRKSKKISQEEMAEYLLISQSAYARMEGGESHTWAIHISKICKVFEIAPEELLRIDDIEDLDLIRINAVNNLYPLSNKMIQQYERRIKELQKTIEELKKKQKH</sequence>
<keyword evidence="4" id="KW-1185">Reference proteome</keyword>
<name>A0A1M7E109_9FLAO</name>
<dbReference type="RefSeq" id="WP_068842237.1">
    <property type="nucleotide sequence ID" value="NZ_FRBT01000002.1"/>
</dbReference>
<dbReference type="OrthoDB" id="7859381at2"/>
<dbReference type="Gene3D" id="1.10.260.40">
    <property type="entry name" value="lambda repressor-like DNA-binding domains"/>
    <property type="match status" value="1"/>
</dbReference>
<dbReference type="CDD" id="cd00093">
    <property type="entry name" value="HTH_XRE"/>
    <property type="match status" value="1"/>
</dbReference>
<dbReference type="PANTHER" id="PTHR46558">
    <property type="entry name" value="TRACRIPTIONAL REGULATORY PROTEIN-RELATED-RELATED"/>
    <property type="match status" value="1"/>
</dbReference>
<dbReference type="Pfam" id="PF01381">
    <property type="entry name" value="HTH_3"/>
    <property type="match status" value="1"/>
</dbReference>
<evidence type="ECO:0000256" key="1">
    <source>
        <dbReference type="ARBA" id="ARBA00023125"/>
    </source>
</evidence>
<keyword evidence="1" id="KW-0238">DNA-binding</keyword>
<evidence type="ECO:0000313" key="3">
    <source>
        <dbReference type="EMBL" id="SHL85432.1"/>
    </source>
</evidence>
<gene>
    <name evidence="3" type="ORF">SAMN05444484_102816</name>
</gene>
<organism evidence="3 4">
    <name type="scientific">Flavobacterium chilense</name>
    <dbReference type="NCBI Taxonomy" id="946677"/>
    <lineage>
        <taxon>Bacteria</taxon>
        <taxon>Pseudomonadati</taxon>
        <taxon>Bacteroidota</taxon>
        <taxon>Flavobacteriia</taxon>
        <taxon>Flavobacteriales</taxon>
        <taxon>Flavobacteriaceae</taxon>
        <taxon>Flavobacterium</taxon>
    </lineage>
</organism>
<evidence type="ECO:0000259" key="2">
    <source>
        <dbReference type="PROSITE" id="PS50943"/>
    </source>
</evidence>
<dbReference type="PROSITE" id="PS50943">
    <property type="entry name" value="HTH_CROC1"/>
    <property type="match status" value="1"/>
</dbReference>